<organism evidence="3 4">
    <name type="scientific">Psilocybe cyanescens</name>
    <dbReference type="NCBI Taxonomy" id="93625"/>
    <lineage>
        <taxon>Eukaryota</taxon>
        <taxon>Fungi</taxon>
        <taxon>Dikarya</taxon>
        <taxon>Basidiomycota</taxon>
        <taxon>Agaricomycotina</taxon>
        <taxon>Agaricomycetes</taxon>
        <taxon>Agaricomycetidae</taxon>
        <taxon>Agaricales</taxon>
        <taxon>Agaricineae</taxon>
        <taxon>Strophariaceae</taxon>
        <taxon>Psilocybe</taxon>
    </lineage>
</organism>
<dbReference type="InterPro" id="IPR035684">
    <property type="entry name" value="ArgRS_core"/>
</dbReference>
<evidence type="ECO:0000313" key="4">
    <source>
        <dbReference type="Proteomes" id="UP000283269"/>
    </source>
</evidence>
<dbReference type="EMBL" id="NHYD01002983">
    <property type="protein sequence ID" value="PPQ83731.1"/>
    <property type="molecule type" value="Genomic_DNA"/>
</dbReference>
<evidence type="ECO:0000259" key="2">
    <source>
        <dbReference type="Pfam" id="PF00750"/>
    </source>
</evidence>
<protein>
    <recommendedName>
        <fullName evidence="2">Arginyl-tRNA synthetase catalytic core domain-containing protein</fullName>
    </recommendedName>
</protein>
<feature type="domain" description="Arginyl-tRNA synthetase catalytic core" evidence="2">
    <location>
        <begin position="169"/>
        <end position="214"/>
    </location>
</feature>
<keyword evidence="1" id="KW-0067">ATP-binding</keyword>
<keyword evidence="1" id="KW-0547">Nucleotide-binding</keyword>
<dbReference type="Proteomes" id="UP000283269">
    <property type="component" value="Unassembled WGS sequence"/>
</dbReference>
<dbReference type="GO" id="GO:0004812">
    <property type="term" value="F:aminoacyl-tRNA ligase activity"/>
    <property type="evidence" value="ECO:0007669"/>
    <property type="project" value="UniProtKB-KW"/>
</dbReference>
<dbReference type="InParanoid" id="A0A409WZ45"/>
<comment type="similarity">
    <text evidence="1">Belongs to the class-I aminoacyl-tRNA synthetase family.</text>
</comment>
<gene>
    <name evidence="3" type="ORF">CVT25_006135</name>
</gene>
<comment type="caution">
    <text evidence="3">The sequence shown here is derived from an EMBL/GenBank/DDBJ whole genome shotgun (WGS) entry which is preliminary data.</text>
</comment>
<evidence type="ECO:0000313" key="3">
    <source>
        <dbReference type="EMBL" id="PPQ83731.1"/>
    </source>
</evidence>
<reference evidence="3 4" key="1">
    <citation type="journal article" date="2018" name="Evol. Lett.">
        <title>Horizontal gene cluster transfer increased hallucinogenic mushroom diversity.</title>
        <authorList>
            <person name="Reynolds H.T."/>
            <person name="Vijayakumar V."/>
            <person name="Gluck-Thaler E."/>
            <person name="Korotkin H.B."/>
            <person name="Matheny P.B."/>
            <person name="Slot J.C."/>
        </authorList>
    </citation>
    <scope>NUCLEOTIDE SEQUENCE [LARGE SCALE GENOMIC DNA]</scope>
    <source>
        <strain evidence="3 4">2631</strain>
    </source>
</reference>
<accession>A0A409WZ45</accession>
<keyword evidence="1" id="KW-0648">Protein biosynthesis</keyword>
<name>A0A409WZ45_PSICY</name>
<sequence>MTFHVTRTMCVELDTLGRHTGARLAKNNASKTRDLSAALLHFRRFHLRTTTSSPTYNRLTKLLLHTKTIVQKLSNALSLMLEQGFAGVDYGRRGRASLLRSLGSEFPGSSRRQQPKVIENFQPEDWVESVVLNKSFLHFSINTRNKICQVLTQIDALTRNAPCGQPEYGTNDSSKGKVTIEYSPPNIAQSFYVWHVWSTTIRTFLANLYKACRWGHLDELSRRLGYTAPLRHLRRHQQRRASDPTVKASVAQLLKRMEDTDEDALHNCLLTTRPAPRAVLQSTRAHGLPSCTSTMGYLHTCDIAFLLDTYPDVVEIAMKTQERSGVVTFAFQLSNASDVIIVKGEEEEDEKRRGRRCICMVCAGGVGGCNEAVEFEAVGKDVNRLTGRHRREDFRPLLHSQYGSTQVHAGFILFPLRVLARNLVFAFSPYQHPSSHSLGPPTLSTGRMWRTLRLK</sequence>
<dbReference type="STRING" id="93625.A0A409WZ45"/>
<dbReference type="GO" id="GO:0006412">
    <property type="term" value="P:translation"/>
    <property type="evidence" value="ECO:0007669"/>
    <property type="project" value="UniProtKB-KW"/>
</dbReference>
<evidence type="ECO:0000256" key="1">
    <source>
        <dbReference type="RuleBase" id="RU363038"/>
    </source>
</evidence>
<keyword evidence="4" id="KW-1185">Reference proteome</keyword>
<keyword evidence="1" id="KW-0030">Aminoacyl-tRNA synthetase</keyword>
<dbReference type="OrthoDB" id="68056at2759"/>
<keyword evidence="1" id="KW-0436">Ligase</keyword>
<dbReference type="GO" id="GO:0005524">
    <property type="term" value="F:ATP binding"/>
    <property type="evidence" value="ECO:0007669"/>
    <property type="project" value="UniProtKB-KW"/>
</dbReference>
<proteinExistence type="inferred from homology"/>
<dbReference type="Pfam" id="PF00750">
    <property type="entry name" value="tRNA-synt_1d"/>
    <property type="match status" value="1"/>
</dbReference>
<dbReference type="AlphaFoldDB" id="A0A409WZ45"/>